<protein>
    <submittedName>
        <fullName evidence="1">Uncharacterized protein</fullName>
    </submittedName>
</protein>
<dbReference type="EMBL" id="JAAIWM010000008">
    <property type="protein sequence ID" value="NEY73685.1"/>
    <property type="molecule type" value="Genomic_DNA"/>
</dbReference>
<name>A0A6M0QBH9_9BACI</name>
<evidence type="ECO:0000313" key="1">
    <source>
        <dbReference type="EMBL" id="NEY73685.1"/>
    </source>
</evidence>
<organism evidence="1 2">
    <name type="scientific">Bacillus mesophilus</name>
    <dbReference type="NCBI Taxonomy" id="1808955"/>
    <lineage>
        <taxon>Bacteria</taxon>
        <taxon>Bacillati</taxon>
        <taxon>Bacillota</taxon>
        <taxon>Bacilli</taxon>
        <taxon>Bacillales</taxon>
        <taxon>Bacillaceae</taxon>
        <taxon>Bacillus</taxon>
    </lineage>
</organism>
<proteinExistence type="predicted"/>
<evidence type="ECO:0000313" key="2">
    <source>
        <dbReference type="Proteomes" id="UP000481043"/>
    </source>
</evidence>
<comment type="caution">
    <text evidence="1">The sequence shown here is derived from an EMBL/GenBank/DDBJ whole genome shotgun (WGS) entry which is preliminary data.</text>
</comment>
<reference evidence="1 2" key="1">
    <citation type="submission" date="2020-02" db="EMBL/GenBank/DDBJ databases">
        <title>Bacillus aquiflavi sp. nov., isolated from yellow water of strong flavor Chinese baijiu in Yibin region of China.</title>
        <authorList>
            <person name="Xie J."/>
        </authorList>
    </citation>
    <scope>NUCLEOTIDE SEQUENCE [LARGE SCALE GENOMIC DNA]</scope>
    <source>
        <strain evidence="1 2">SA4</strain>
    </source>
</reference>
<gene>
    <name evidence="1" type="ORF">G4D63_18375</name>
</gene>
<sequence>MAKFLLSSFMLFMLLEQQPIVSTPMPFDECIAQLKREIQYDVYLSFPVLKEIESNKKRTFTSKSLCSLISKREKRDRQLESLLSLLEGASMGEKHLVIIKDDTTSTITEATHAYIHYKELNGTNILLELKRKKNKWKIDKKRIARGKYITFKDLNEDCVKQ</sequence>
<keyword evidence="2" id="KW-1185">Reference proteome</keyword>
<dbReference type="RefSeq" id="WP_163181461.1">
    <property type="nucleotide sequence ID" value="NZ_JAAIWM010000008.1"/>
</dbReference>
<dbReference type="AlphaFoldDB" id="A0A6M0QBH9"/>
<dbReference type="Proteomes" id="UP000481043">
    <property type="component" value="Unassembled WGS sequence"/>
</dbReference>
<accession>A0A6M0QBH9</accession>